<sequence>MSESRNVMHRGETSASGKQSGMSQWGNEGQPANYSEQPWNPYPPGRASNTPYNSGQNALPTSLPSEESKDMSELRQILLKGQPKVLGAVQLVIAFIHIALGAIIIRLDGSPYTTFTAAYGFSLFGVPFYIISGILSITVESKKNPTPSLVKSFMAMNIISAIEAMGAIFVFSNDIYRSETLSETNLTVVLVFMMISNLLEFGIAVTLSHFGRLVTNAMSKRKPASPVFPLPTVYSNPMTSPSENAQNVGGSNPYLQAPSYPPPSAQSGLKRTPTFVQQENQYGYNNNGFSRQNMQYN</sequence>
<dbReference type="Proteomes" id="UP001181693">
    <property type="component" value="Unassembled WGS sequence"/>
</dbReference>
<keyword evidence="5 7" id="KW-0472">Membrane</keyword>
<comment type="similarity">
    <text evidence="2">Belongs to the MS4A family.</text>
</comment>
<dbReference type="InterPro" id="IPR030417">
    <property type="entry name" value="MS4A"/>
</dbReference>
<dbReference type="PANTHER" id="PTHR23320:SF155">
    <property type="entry name" value="MEMBRANE-SPANNING 4-DOMAINS SUBFAMILY A MEMBER 8"/>
    <property type="match status" value="1"/>
</dbReference>
<evidence type="ECO:0000256" key="3">
    <source>
        <dbReference type="ARBA" id="ARBA00022692"/>
    </source>
</evidence>
<feature type="region of interest" description="Disordered" evidence="6">
    <location>
        <begin position="1"/>
        <end position="66"/>
    </location>
</feature>
<feature type="transmembrane region" description="Helical" evidence="7">
    <location>
        <begin position="85"/>
        <end position="105"/>
    </location>
</feature>
<evidence type="ECO:0000256" key="4">
    <source>
        <dbReference type="ARBA" id="ARBA00022989"/>
    </source>
</evidence>
<dbReference type="EMBL" id="DYDO01000012">
    <property type="protein sequence ID" value="DBA15530.1"/>
    <property type="molecule type" value="Genomic_DNA"/>
</dbReference>
<accession>A0AAV2ZSE9</accession>
<keyword evidence="9" id="KW-1185">Reference proteome</keyword>
<feature type="compositionally biased region" description="Polar residues" evidence="6">
    <location>
        <begin position="13"/>
        <end position="38"/>
    </location>
</feature>
<comment type="subcellular location">
    <subcellularLocation>
        <location evidence="1">Membrane</location>
        <topology evidence="1">Multi-pass membrane protein</topology>
    </subcellularLocation>
</comment>
<dbReference type="GO" id="GO:0007166">
    <property type="term" value="P:cell surface receptor signaling pathway"/>
    <property type="evidence" value="ECO:0007669"/>
    <property type="project" value="TreeGrafter"/>
</dbReference>
<evidence type="ECO:0000256" key="2">
    <source>
        <dbReference type="ARBA" id="ARBA00009565"/>
    </source>
</evidence>
<evidence type="ECO:0000256" key="6">
    <source>
        <dbReference type="SAM" id="MobiDB-lite"/>
    </source>
</evidence>
<name>A0AAV2ZSE9_PYXAD</name>
<evidence type="ECO:0000313" key="8">
    <source>
        <dbReference type="EMBL" id="DBA15530.1"/>
    </source>
</evidence>
<keyword evidence="3 7" id="KW-0812">Transmembrane</keyword>
<feature type="transmembrane region" description="Helical" evidence="7">
    <location>
        <begin position="117"/>
        <end position="137"/>
    </location>
</feature>
<evidence type="ECO:0000256" key="7">
    <source>
        <dbReference type="SAM" id="Phobius"/>
    </source>
</evidence>
<feature type="region of interest" description="Disordered" evidence="6">
    <location>
        <begin position="239"/>
        <end position="270"/>
    </location>
</feature>
<dbReference type="GO" id="GO:0005886">
    <property type="term" value="C:plasma membrane"/>
    <property type="evidence" value="ECO:0007669"/>
    <property type="project" value="TreeGrafter"/>
</dbReference>
<dbReference type="Pfam" id="PF04103">
    <property type="entry name" value="CD20"/>
    <property type="match status" value="1"/>
</dbReference>
<organism evidence="8 9">
    <name type="scientific">Pyxicephalus adspersus</name>
    <name type="common">African bullfrog</name>
    <dbReference type="NCBI Taxonomy" id="30357"/>
    <lineage>
        <taxon>Eukaryota</taxon>
        <taxon>Metazoa</taxon>
        <taxon>Chordata</taxon>
        <taxon>Craniata</taxon>
        <taxon>Vertebrata</taxon>
        <taxon>Euteleostomi</taxon>
        <taxon>Amphibia</taxon>
        <taxon>Batrachia</taxon>
        <taxon>Anura</taxon>
        <taxon>Neobatrachia</taxon>
        <taxon>Ranoidea</taxon>
        <taxon>Pyxicephalidae</taxon>
        <taxon>Pyxicephalinae</taxon>
        <taxon>Pyxicephalus</taxon>
    </lineage>
</organism>
<evidence type="ECO:0000256" key="1">
    <source>
        <dbReference type="ARBA" id="ARBA00004141"/>
    </source>
</evidence>
<feature type="compositionally biased region" description="Polar residues" evidence="6">
    <location>
        <begin position="47"/>
        <end position="65"/>
    </location>
</feature>
<comment type="caution">
    <text evidence="8">The sequence shown here is derived from an EMBL/GenBank/DDBJ whole genome shotgun (WGS) entry which is preliminary data.</text>
</comment>
<keyword evidence="4 7" id="KW-1133">Transmembrane helix</keyword>
<feature type="transmembrane region" description="Helical" evidence="7">
    <location>
        <begin position="191"/>
        <end position="211"/>
    </location>
</feature>
<dbReference type="PANTHER" id="PTHR23320">
    <property type="entry name" value="MEMBRANE-SPANNING 4-DOMAINS SUBFAMILY A MS4A -RELATED"/>
    <property type="match status" value="1"/>
</dbReference>
<evidence type="ECO:0000313" key="9">
    <source>
        <dbReference type="Proteomes" id="UP001181693"/>
    </source>
</evidence>
<protein>
    <submittedName>
        <fullName evidence="8">Uncharacterized protein</fullName>
    </submittedName>
</protein>
<feature type="transmembrane region" description="Helical" evidence="7">
    <location>
        <begin position="149"/>
        <end position="171"/>
    </location>
</feature>
<gene>
    <name evidence="8" type="ORF">GDO54_004729</name>
</gene>
<reference evidence="8" key="1">
    <citation type="thesis" date="2020" institute="ProQuest LLC" country="789 East Eisenhower Parkway, Ann Arbor, MI, USA">
        <title>Comparative Genomics and Chromosome Evolution.</title>
        <authorList>
            <person name="Mudd A.B."/>
        </authorList>
    </citation>
    <scope>NUCLEOTIDE SEQUENCE</scope>
    <source>
        <strain evidence="8">1538</strain>
        <tissue evidence="8">Blood</tissue>
    </source>
</reference>
<dbReference type="AlphaFoldDB" id="A0AAV2ZSE9"/>
<evidence type="ECO:0000256" key="5">
    <source>
        <dbReference type="ARBA" id="ARBA00023136"/>
    </source>
</evidence>
<dbReference type="InterPro" id="IPR007237">
    <property type="entry name" value="CD20-like"/>
</dbReference>
<proteinExistence type="inferred from homology"/>
<feature type="compositionally biased region" description="Polar residues" evidence="6">
    <location>
        <begin position="239"/>
        <end position="250"/>
    </location>
</feature>